<feature type="transmembrane region" description="Helical" evidence="1">
    <location>
        <begin position="387"/>
        <end position="410"/>
    </location>
</feature>
<comment type="caution">
    <text evidence="2">The sequence shown here is derived from an EMBL/GenBank/DDBJ whole genome shotgun (WGS) entry which is preliminary data.</text>
</comment>
<dbReference type="Gene3D" id="3.30.70.1430">
    <property type="entry name" value="Multidrug efflux transporter AcrB pore domain"/>
    <property type="match status" value="2"/>
</dbReference>
<dbReference type="InterPro" id="IPR027463">
    <property type="entry name" value="AcrB_DN_DC_subdom"/>
</dbReference>
<keyword evidence="3" id="KW-1185">Reference proteome</keyword>
<dbReference type="Pfam" id="PF00873">
    <property type="entry name" value="ACR_tran"/>
    <property type="match status" value="1"/>
</dbReference>
<dbReference type="Gene3D" id="1.20.1640.10">
    <property type="entry name" value="Multidrug efflux transporter AcrB transmembrane domain"/>
    <property type="match status" value="2"/>
</dbReference>
<reference evidence="2 3" key="1">
    <citation type="submission" date="2024-09" db="EMBL/GenBank/DDBJ databases">
        <authorList>
            <person name="Sun Q."/>
            <person name="Mori K."/>
        </authorList>
    </citation>
    <scope>NUCLEOTIDE SEQUENCE [LARGE SCALE GENOMIC DNA]</scope>
    <source>
        <strain evidence="2 3">CCM 7415</strain>
    </source>
</reference>
<dbReference type="PRINTS" id="PR00702">
    <property type="entry name" value="ACRIFLAVINRP"/>
</dbReference>
<feature type="transmembrane region" description="Helical" evidence="1">
    <location>
        <begin position="360"/>
        <end position="381"/>
    </location>
</feature>
<organism evidence="2 3">
    <name type="scientific">Kushneria aurantia</name>
    <dbReference type="NCBI Taxonomy" id="504092"/>
    <lineage>
        <taxon>Bacteria</taxon>
        <taxon>Pseudomonadati</taxon>
        <taxon>Pseudomonadota</taxon>
        <taxon>Gammaproteobacteria</taxon>
        <taxon>Oceanospirillales</taxon>
        <taxon>Halomonadaceae</taxon>
        <taxon>Kushneria</taxon>
    </lineage>
</organism>
<feature type="transmembrane region" description="Helical" evidence="1">
    <location>
        <begin position="908"/>
        <end position="934"/>
    </location>
</feature>
<dbReference type="SUPFAM" id="SSF82693">
    <property type="entry name" value="Multidrug efflux transporter AcrB pore domain, PN1, PN2, PC1 and PC2 subdomains"/>
    <property type="match status" value="4"/>
</dbReference>
<dbReference type="EMBL" id="JBHLVX010000040">
    <property type="protein sequence ID" value="MFC0268253.1"/>
    <property type="molecule type" value="Genomic_DNA"/>
</dbReference>
<dbReference type="InterPro" id="IPR001036">
    <property type="entry name" value="Acrflvin-R"/>
</dbReference>
<keyword evidence="1" id="KW-0472">Membrane</keyword>
<feature type="transmembrane region" description="Helical" evidence="1">
    <location>
        <begin position="529"/>
        <end position="548"/>
    </location>
</feature>
<dbReference type="PANTHER" id="PTHR32063">
    <property type="match status" value="1"/>
</dbReference>
<feature type="transmembrane region" description="Helical" evidence="1">
    <location>
        <begin position="882"/>
        <end position="902"/>
    </location>
</feature>
<keyword evidence="1" id="KW-0812">Transmembrane</keyword>
<feature type="transmembrane region" description="Helical" evidence="1">
    <location>
        <begin position="857"/>
        <end position="875"/>
    </location>
</feature>
<evidence type="ECO:0000256" key="1">
    <source>
        <dbReference type="SAM" id="Phobius"/>
    </source>
</evidence>
<feature type="transmembrane region" description="Helical" evidence="1">
    <location>
        <begin position="986"/>
        <end position="1012"/>
    </location>
</feature>
<feature type="transmembrane region" description="Helical" evidence="1">
    <location>
        <begin position="463"/>
        <end position="486"/>
    </location>
</feature>
<feature type="transmembrane region" description="Helical" evidence="1">
    <location>
        <begin position="431"/>
        <end position="451"/>
    </location>
</feature>
<accession>A0ABV6G3L5</accession>
<name>A0ABV6G3L5_9GAMM</name>
<protein>
    <submittedName>
        <fullName evidence="2">Efflux RND transporter permease subunit</fullName>
    </submittedName>
</protein>
<feature type="transmembrane region" description="Helical" evidence="1">
    <location>
        <begin position="336"/>
        <end position="353"/>
    </location>
</feature>
<dbReference type="RefSeq" id="WP_019951837.1">
    <property type="nucleotide sequence ID" value="NZ_JBHLVX010000040.1"/>
</dbReference>
<dbReference type="Proteomes" id="UP001589814">
    <property type="component" value="Unassembled WGS sequence"/>
</dbReference>
<dbReference type="SUPFAM" id="SSF82714">
    <property type="entry name" value="Multidrug efflux transporter AcrB TolC docking domain, DN and DC subdomains"/>
    <property type="match status" value="2"/>
</dbReference>
<gene>
    <name evidence="2" type="ORF">ACFFHW_09695</name>
</gene>
<keyword evidence="1" id="KW-1133">Transmembrane helix</keyword>
<dbReference type="Gene3D" id="3.30.70.1440">
    <property type="entry name" value="Multidrug efflux transporter AcrB pore domain"/>
    <property type="match status" value="1"/>
</dbReference>
<evidence type="ECO:0000313" key="3">
    <source>
        <dbReference type="Proteomes" id="UP001589814"/>
    </source>
</evidence>
<proteinExistence type="predicted"/>
<evidence type="ECO:0000313" key="2">
    <source>
        <dbReference type="EMBL" id="MFC0268253.1"/>
    </source>
</evidence>
<dbReference type="Gene3D" id="3.30.2090.10">
    <property type="entry name" value="Multidrug efflux transporter AcrB TolC docking domain, DN and DC subdomains"/>
    <property type="match status" value="2"/>
</dbReference>
<feature type="transmembrane region" description="Helical" evidence="1">
    <location>
        <begin position="955"/>
        <end position="974"/>
    </location>
</feature>
<sequence>MNPSRPFILRPVATSLVMLAILLAGLLALRLLPVASLPEVEYPTIRVTTLYPGAGPEVMLSHVTAPLEEQLGEIAGLEEMRSTSSGGASLITLRFGLDSDAGVAEQEVQAALDQAASLLPAELPMPPRYDRVNPADAPVLTLGIRSASLPLTRVYDLVDTRLAQSLSQVSGVGLVSISGGHQPAVRIEPDARRLAAHGLDLEALRGVIDAANVNMPRGSLSGPYRALSIDANDQLTSADQYRDLIVAYSNGTPLRLDDVAHVSEGAENAWRGAWANGEPALIVNVQRQPGANVTRVVDAIRARLPALRDSLPENIDIEVLGDRTRTIRAALDHTRFELILAMALVVMVTFLFLRNLPATLIPALAIPMSLIGTFGVMYLAGFSLNNLTLMALTIATGFVIDDAIVVLENIMRHREAGESRLQAALSGAREIFFTILSLTVSLIAVLIPLLFMQDVIGRLFREFAITLAIAIAISAFVSLTLTPMLCAKMLKDRDTAHDAATDRHRGRLFTHLARGYERALDVVLRHQRLTLTAAVATFGITVVLYLLVPQGLFPQQDSGAIRGISEADQSVSYQAMARHQQALAEALRADPAVESLAASAGVGEDNPTLNTGRFDIQLRPRSERGPIDSVIERLEARAAEVPGIKLYLQPVQELTLDDEVSRYPWLVTLTNPDRETLDDDVEALLTRLREAPAIADAASDLSRDGLALALTIDRQRAGRLGISVSDIDTALYNAFGQRQISTIFTQSNQYRVVMNLATADQSGPSALSQLYLQSDSGEMVPLDALVSVAERRAALSLSRRDRLPAAGISLAVADGHSLEQAFAALEQARHDTNLDAATELDRQGAAQYFAASSASTLWLILASVVVMYIVLGILYESVIHPLTILSTLPSAAIGALLALLLSGQSLGMVAVIGIILLIGIVKKNAIMMIDFALAGQRQQGLAPFDAIRRAALLRFRPIMMTTLAALFGALPLMFANGYGAELRQPLGLVMVGGLLVSQLLTLFTTPVIYLFFERLATRRDSHREHGAATERAP</sequence>
<dbReference type="Gene3D" id="3.30.70.1320">
    <property type="entry name" value="Multidrug efflux transporter AcrB pore domain like"/>
    <property type="match status" value="1"/>
</dbReference>
<dbReference type="PANTHER" id="PTHR32063:SF21">
    <property type="entry name" value="MULTIDRUG RESISTANCE PROTEIN MDTB"/>
    <property type="match status" value="1"/>
</dbReference>
<dbReference type="SUPFAM" id="SSF82866">
    <property type="entry name" value="Multidrug efflux transporter AcrB transmembrane domain"/>
    <property type="match status" value="2"/>
</dbReference>